<dbReference type="HOGENOM" id="CLU_1743525_0_0_1"/>
<evidence type="ECO:0000259" key="1">
    <source>
        <dbReference type="Pfam" id="PF10536"/>
    </source>
</evidence>
<dbReference type="EnsemblPlants" id="ORUFI11G21700.1">
    <property type="protein sequence ID" value="ORUFI11G21700.1"/>
    <property type="gene ID" value="ORUFI11G21700"/>
</dbReference>
<dbReference type="InterPro" id="IPR044824">
    <property type="entry name" value="MAIN-like"/>
</dbReference>
<dbReference type="PANTHER" id="PTHR46033:SF71">
    <property type="entry name" value="OS11G0534500 PROTEIN"/>
    <property type="match status" value="1"/>
</dbReference>
<name>A0A0E0RB18_ORYRU</name>
<organism evidence="2 3">
    <name type="scientific">Oryza rufipogon</name>
    <name type="common">Brownbeard rice</name>
    <name type="synonym">Asian wild rice</name>
    <dbReference type="NCBI Taxonomy" id="4529"/>
    <lineage>
        <taxon>Eukaryota</taxon>
        <taxon>Viridiplantae</taxon>
        <taxon>Streptophyta</taxon>
        <taxon>Embryophyta</taxon>
        <taxon>Tracheophyta</taxon>
        <taxon>Spermatophyta</taxon>
        <taxon>Magnoliopsida</taxon>
        <taxon>Liliopsida</taxon>
        <taxon>Poales</taxon>
        <taxon>Poaceae</taxon>
        <taxon>BOP clade</taxon>
        <taxon>Oryzoideae</taxon>
        <taxon>Oryzeae</taxon>
        <taxon>Oryzinae</taxon>
        <taxon>Oryza</taxon>
    </lineage>
</organism>
<reference evidence="2" key="2">
    <citation type="submission" date="2015-06" db="UniProtKB">
        <authorList>
            <consortium name="EnsemblPlants"/>
        </authorList>
    </citation>
    <scope>IDENTIFICATION</scope>
</reference>
<dbReference type="Proteomes" id="UP000008022">
    <property type="component" value="Unassembled WGS sequence"/>
</dbReference>
<sequence>MRTNQDGLGRLVTISDEEIGLLDGDQTLVQQTELNVSERFSALLWMPHCQHKISKRKADGDLESGGKMISSDYSISLKKLRDQFKEMPGNATKEQIEHYTRAFILDILGSMIFSDTSGDGVPAMYLQFLQDLDKPKEYNWGAAILAVLYR</sequence>
<evidence type="ECO:0000313" key="2">
    <source>
        <dbReference type="EnsemblPlants" id="ORUFI11G21700.1"/>
    </source>
</evidence>
<proteinExistence type="predicted"/>
<dbReference type="AlphaFoldDB" id="A0A0E0RB18"/>
<dbReference type="Pfam" id="PF10536">
    <property type="entry name" value="PMD"/>
    <property type="match status" value="1"/>
</dbReference>
<dbReference type="GO" id="GO:0010073">
    <property type="term" value="P:meristem maintenance"/>
    <property type="evidence" value="ECO:0007669"/>
    <property type="project" value="InterPro"/>
</dbReference>
<dbReference type="PANTHER" id="PTHR46033">
    <property type="entry name" value="PROTEIN MAIN-LIKE 2"/>
    <property type="match status" value="1"/>
</dbReference>
<feature type="domain" description="Aminotransferase-like plant mobile" evidence="1">
    <location>
        <begin position="78"/>
        <end position="150"/>
    </location>
</feature>
<dbReference type="Gramene" id="ORUFI11G21700.1">
    <property type="protein sequence ID" value="ORUFI11G21700.1"/>
    <property type="gene ID" value="ORUFI11G21700"/>
</dbReference>
<protein>
    <recommendedName>
        <fullName evidence="1">Aminotransferase-like plant mobile domain-containing protein</fullName>
    </recommendedName>
</protein>
<accession>A0A0E0RB18</accession>
<keyword evidence="3" id="KW-1185">Reference proteome</keyword>
<reference evidence="3" key="1">
    <citation type="submission" date="2013-06" db="EMBL/GenBank/DDBJ databases">
        <authorList>
            <person name="Zhao Q."/>
        </authorList>
    </citation>
    <scope>NUCLEOTIDE SEQUENCE</scope>
    <source>
        <strain evidence="3">cv. W1943</strain>
    </source>
</reference>
<dbReference type="STRING" id="4529.A0A0E0RB18"/>
<dbReference type="InterPro" id="IPR019557">
    <property type="entry name" value="AminoTfrase-like_pln_mobile"/>
</dbReference>
<evidence type="ECO:0000313" key="3">
    <source>
        <dbReference type="Proteomes" id="UP000008022"/>
    </source>
</evidence>